<dbReference type="InterPro" id="IPR001128">
    <property type="entry name" value="Cyt_P450"/>
</dbReference>
<accession>A0A9N9BNY1</accession>
<dbReference type="GO" id="GO:0005506">
    <property type="term" value="F:iron ion binding"/>
    <property type="evidence" value="ECO:0007669"/>
    <property type="project" value="InterPro"/>
</dbReference>
<reference evidence="3" key="1">
    <citation type="submission" date="2021-06" db="EMBL/GenBank/DDBJ databases">
        <authorList>
            <person name="Kallberg Y."/>
            <person name="Tangrot J."/>
            <person name="Rosling A."/>
        </authorList>
    </citation>
    <scope>NUCLEOTIDE SEQUENCE</scope>
    <source>
        <strain evidence="3">FL966</strain>
    </source>
</reference>
<dbReference type="CDD" id="cd00302">
    <property type="entry name" value="cytochrome_P450"/>
    <property type="match status" value="1"/>
</dbReference>
<keyword evidence="2" id="KW-0472">Membrane</keyword>
<dbReference type="InterPro" id="IPR036396">
    <property type="entry name" value="Cyt_P450_sf"/>
</dbReference>
<keyword evidence="2" id="KW-1133">Transmembrane helix</keyword>
<name>A0A9N9BNY1_9GLOM</name>
<keyword evidence="4" id="KW-1185">Reference proteome</keyword>
<comment type="cofactor">
    <cofactor evidence="1">
        <name>heme</name>
        <dbReference type="ChEBI" id="CHEBI:30413"/>
    </cofactor>
</comment>
<dbReference type="OrthoDB" id="2395127at2759"/>
<keyword evidence="1" id="KW-0408">Iron</keyword>
<evidence type="ECO:0000313" key="3">
    <source>
        <dbReference type="EMBL" id="CAG8570692.1"/>
    </source>
</evidence>
<gene>
    <name evidence="3" type="ORF">CPELLU_LOCUS5638</name>
</gene>
<evidence type="ECO:0000256" key="2">
    <source>
        <dbReference type="SAM" id="Phobius"/>
    </source>
</evidence>
<dbReference type="Pfam" id="PF00067">
    <property type="entry name" value="p450"/>
    <property type="match status" value="1"/>
</dbReference>
<sequence>MIIQKIIDFFGIIDVFHLFVLILATYIFTFYYRYLTRPNPFPGPLPLPFIGNLHNIYDTKLFYEQCQQKYGDFCEMVSNGHRCIIISRPEYMEKFLNPASFSMKTPYTQGIDELGFYGRGTFFNNDYKSWYYHRQFFTQALLTPRFMDTAINSTNKLFEELSGYWKSLGMQKTDFSAWFHGFTNDIVSIVTTGERVYAIASYYNTQSVIKSEHPDALVKDGNKFVNASIELLGDALFFLFVGSFMRHYVPIIRNMSTSKLKNRDYIFERFNMIIKNRRKKIDELPLDTEMKSDMLTSLITANTSKNSINVKTVDGEMLKPMNDEQVRTNLIEAILGGTDTTANVFCFITYYLCKHPHVKQKMLLEIVTIFPKTSKKFHVSQDDFSKLKYCKAIIKETNRIFPTAYIIIRYTSEECELAGYKWPAGTQFHLDLLAANKHPDFWPNSEIFDPDRFYDNNKYDTKSNDKKLVMFGGSQRICPGRKLAMTELLLLMVLVFKNYNVELVNKNEPLKVKTGLSINCEELK</sequence>
<dbReference type="PRINTS" id="PR00385">
    <property type="entry name" value="P450"/>
</dbReference>
<keyword evidence="2" id="KW-0812">Transmembrane</keyword>
<evidence type="ECO:0000313" key="4">
    <source>
        <dbReference type="Proteomes" id="UP000789759"/>
    </source>
</evidence>
<dbReference type="GO" id="GO:0004497">
    <property type="term" value="F:monooxygenase activity"/>
    <property type="evidence" value="ECO:0007669"/>
    <property type="project" value="InterPro"/>
</dbReference>
<dbReference type="EMBL" id="CAJVQA010003268">
    <property type="protein sequence ID" value="CAG8570692.1"/>
    <property type="molecule type" value="Genomic_DNA"/>
</dbReference>
<keyword evidence="1" id="KW-0479">Metal-binding</keyword>
<protein>
    <submittedName>
        <fullName evidence="3">9408_t:CDS:1</fullName>
    </submittedName>
</protein>
<dbReference type="Proteomes" id="UP000789759">
    <property type="component" value="Unassembled WGS sequence"/>
</dbReference>
<feature type="binding site" description="axial binding residue" evidence="1">
    <location>
        <position position="478"/>
    </location>
    <ligand>
        <name>heme</name>
        <dbReference type="ChEBI" id="CHEBI:30413"/>
    </ligand>
    <ligandPart>
        <name>Fe</name>
        <dbReference type="ChEBI" id="CHEBI:18248"/>
    </ligandPart>
</feature>
<dbReference type="PRINTS" id="PR00463">
    <property type="entry name" value="EP450I"/>
</dbReference>
<dbReference type="SUPFAM" id="SSF48264">
    <property type="entry name" value="Cytochrome P450"/>
    <property type="match status" value="1"/>
</dbReference>
<comment type="caution">
    <text evidence="3">The sequence shown here is derived from an EMBL/GenBank/DDBJ whole genome shotgun (WGS) entry which is preliminary data.</text>
</comment>
<proteinExistence type="predicted"/>
<keyword evidence="1" id="KW-0349">Heme</keyword>
<feature type="non-terminal residue" evidence="3">
    <location>
        <position position="524"/>
    </location>
</feature>
<organism evidence="3 4">
    <name type="scientific">Cetraspora pellucida</name>
    <dbReference type="NCBI Taxonomy" id="1433469"/>
    <lineage>
        <taxon>Eukaryota</taxon>
        <taxon>Fungi</taxon>
        <taxon>Fungi incertae sedis</taxon>
        <taxon>Mucoromycota</taxon>
        <taxon>Glomeromycotina</taxon>
        <taxon>Glomeromycetes</taxon>
        <taxon>Diversisporales</taxon>
        <taxon>Gigasporaceae</taxon>
        <taxon>Cetraspora</taxon>
    </lineage>
</organism>
<dbReference type="PANTHER" id="PTHR24301:SF2">
    <property type="entry name" value="THROMBOXANE-A SYNTHASE"/>
    <property type="match status" value="1"/>
</dbReference>
<feature type="transmembrane region" description="Helical" evidence="2">
    <location>
        <begin position="12"/>
        <end position="32"/>
    </location>
</feature>
<dbReference type="PANTHER" id="PTHR24301">
    <property type="entry name" value="THROMBOXANE-A SYNTHASE"/>
    <property type="match status" value="1"/>
</dbReference>
<dbReference type="GO" id="GO:0016705">
    <property type="term" value="F:oxidoreductase activity, acting on paired donors, with incorporation or reduction of molecular oxygen"/>
    <property type="evidence" value="ECO:0007669"/>
    <property type="project" value="InterPro"/>
</dbReference>
<dbReference type="InterPro" id="IPR002401">
    <property type="entry name" value="Cyt_P450_E_grp-I"/>
</dbReference>
<dbReference type="AlphaFoldDB" id="A0A9N9BNY1"/>
<dbReference type="Gene3D" id="1.10.630.10">
    <property type="entry name" value="Cytochrome P450"/>
    <property type="match status" value="1"/>
</dbReference>
<dbReference type="GO" id="GO:0020037">
    <property type="term" value="F:heme binding"/>
    <property type="evidence" value="ECO:0007669"/>
    <property type="project" value="InterPro"/>
</dbReference>
<evidence type="ECO:0000256" key="1">
    <source>
        <dbReference type="PIRSR" id="PIRSR602401-1"/>
    </source>
</evidence>